<evidence type="ECO:0008006" key="3">
    <source>
        <dbReference type="Google" id="ProtNLM"/>
    </source>
</evidence>
<comment type="caution">
    <text evidence="1">The sequence shown here is derived from an EMBL/GenBank/DDBJ whole genome shotgun (WGS) entry which is preliminary data.</text>
</comment>
<evidence type="ECO:0000313" key="2">
    <source>
        <dbReference type="Proteomes" id="UP001243846"/>
    </source>
</evidence>
<keyword evidence="2" id="KW-1185">Reference proteome</keyword>
<gene>
    <name evidence="1" type="ORF">QWZ10_02000</name>
</gene>
<name>A0ABT8D3J6_9RHOB</name>
<dbReference type="RefSeq" id="WP_377786135.1">
    <property type="nucleotide sequence ID" value="NZ_JBHUOC010000001.1"/>
</dbReference>
<evidence type="ECO:0000313" key="1">
    <source>
        <dbReference type="EMBL" id="MDN3710896.1"/>
    </source>
</evidence>
<organism evidence="1 2">
    <name type="scientific">Paracoccus cavernae</name>
    <dbReference type="NCBI Taxonomy" id="1571207"/>
    <lineage>
        <taxon>Bacteria</taxon>
        <taxon>Pseudomonadati</taxon>
        <taxon>Pseudomonadota</taxon>
        <taxon>Alphaproteobacteria</taxon>
        <taxon>Rhodobacterales</taxon>
        <taxon>Paracoccaceae</taxon>
        <taxon>Paracoccus</taxon>
    </lineage>
</organism>
<dbReference type="Proteomes" id="UP001243846">
    <property type="component" value="Unassembled WGS sequence"/>
</dbReference>
<protein>
    <recommendedName>
        <fullName evidence="3">Amidohydrolase-related domain-containing protein</fullName>
    </recommendedName>
</protein>
<reference evidence="2" key="1">
    <citation type="journal article" date="2019" name="Int. J. Syst. Evol. Microbiol.">
        <title>The Global Catalogue of Microorganisms (GCM) 10K type strain sequencing project: providing services to taxonomists for standard genome sequencing and annotation.</title>
        <authorList>
            <consortium name="The Broad Institute Genomics Platform"/>
            <consortium name="The Broad Institute Genome Sequencing Center for Infectious Disease"/>
            <person name="Wu L."/>
            <person name="Ma J."/>
        </authorList>
    </citation>
    <scope>NUCLEOTIDE SEQUENCE [LARGE SCALE GENOMIC DNA]</scope>
    <source>
        <strain evidence="2">CECT 8482</strain>
    </source>
</reference>
<dbReference type="EMBL" id="JAUFRC010000001">
    <property type="protein sequence ID" value="MDN3710896.1"/>
    <property type="molecule type" value="Genomic_DNA"/>
</dbReference>
<proteinExistence type="predicted"/>
<accession>A0ABT8D3J6</accession>
<sequence>MPFLPPLRLTGATILREGELRQRSVAIARGKISKGPLPAVDLTGFLILPGIIDMMALPPALTGPQTPARILREAQRQAAAAGLPRAGWRRAGHGRAAMIAPNGARRCCALWHSRAGRSICAPRFGSRQRAAIWVRA</sequence>